<feature type="domain" description="DUF218" evidence="1">
    <location>
        <begin position="47"/>
        <end position="185"/>
    </location>
</feature>
<dbReference type="RefSeq" id="WP_268754241.1">
    <property type="nucleotide sequence ID" value="NZ_CP113836.1"/>
</dbReference>
<dbReference type="InterPro" id="IPR003848">
    <property type="entry name" value="DUF218"/>
</dbReference>
<gene>
    <name evidence="2" type="ORF">ORV05_23775</name>
</gene>
<accession>A0ABY7AVM2</accession>
<sequence length="214" mass="23034">MGKFRTAGLVWLRRTLFGTVLVVVLVLGGTAFRVWQVARVDDRAHADMIVVLGAAQYNGKPSPIFEARLRHAKQLYDAGVAKVIVTAGGNKAGDTYTEASAGARWLIEEGVPRQATLAVGEGRDTLGSLRAVAAEVLRRGWHTAVLVSDPWHSFRARTMATGVGLTAWTSPTHSGPIVQTRQTQALYIRRETGALLFYLLTRTPADDIGGTGLG</sequence>
<evidence type="ECO:0000259" key="1">
    <source>
        <dbReference type="Pfam" id="PF02698"/>
    </source>
</evidence>
<evidence type="ECO:0000313" key="3">
    <source>
        <dbReference type="Proteomes" id="UP001163203"/>
    </source>
</evidence>
<proteinExistence type="predicted"/>
<dbReference type="Proteomes" id="UP001163203">
    <property type="component" value="Chromosome"/>
</dbReference>
<dbReference type="EMBL" id="CP113836">
    <property type="protein sequence ID" value="WAL63996.1"/>
    <property type="molecule type" value="Genomic_DNA"/>
</dbReference>
<dbReference type="PANTHER" id="PTHR30336:SF20">
    <property type="entry name" value="DUF218 DOMAIN-CONTAINING PROTEIN"/>
    <property type="match status" value="1"/>
</dbReference>
<protein>
    <submittedName>
        <fullName evidence="2">YdcF family protein</fullName>
    </submittedName>
</protein>
<reference evidence="2" key="1">
    <citation type="submission" date="2022-11" db="EMBL/GenBank/DDBJ databases">
        <authorList>
            <person name="Mo P."/>
        </authorList>
    </citation>
    <scope>NUCLEOTIDE SEQUENCE</scope>
    <source>
        <strain evidence="2">HUAS 11-8</strain>
    </source>
</reference>
<evidence type="ECO:0000313" key="2">
    <source>
        <dbReference type="EMBL" id="WAL63996.1"/>
    </source>
</evidence>
<name>A0ABY7AVM2_9PSEU</name>
<organism evidence="2 3">
    <name type="scientific">Amycolatopsis cynarae</name>
    <dbReference type="NCBI Taxonomy" id="2995223"/>
    <lineage>
        <taxon>Bacteria</taxon>
        <taxon>Bacillati</taxon>
        <taxon>Actinomycetota</taxon>
        <taxon>Actinomycetes</taxon>
        <taxon>Pseudonocardiales</taxon>
        <taxon>Pseudonocardiaceae</taxon>
        <taxon>Amycolatopsis</taxon>
    </lineage>
</organism>
<dbReference type="PANTHER" id="PTHR30336">
    <property type="entry name" value="INNER MEMBRANE PROTEIN, PROBABLE PERMEASE"/>
    <property type="match status" value="1"/>
</dbReference>
<keyword evidence="3" id="KW-1185">Reference proteome</keyword>
<dbReference type="InterPro" id="IPR051599">
    <property type="entry name" value="Cell_Envelope_Assoc"/>
</dbReference>
<dbReference type="Pfam" id="PF02698">
    <property type="entry name" value="DUF218"/>
    <property type="match status" value="1"/>
</dbReference>
<dbReference type="CDD" id="cd06259">
    <property type="entry name" value="YdcF-like"/>
    <property type="match status" value="1"/>
</dbReference>